<keyword evidence="2" id="KW-1185">Reference proteome</keyword>
<name>A0A4R7T774_9ACTN</name>
<organism evidence="1 2">
    <name type="scientific">Kribbella voronezhensis</name>
    <dbReference type="NCBI Taxonomy" id="2512212"/>
    <lineage>
        <taxon>Bacteria</taxon>
        <taxon>Bacillati</taxon>
        <taxon>Actinomycetota</taxon>
        <taxon>Actinomycetes</taxon>
        <taxon>Propionibacteriales</taxon>
        <taxon>Kribbellaceae</taxon>
        <taxon>Kribbella</taxon>
    </lineage>
</organism>
<protein>
    <recommendedName>
        <fullName evidence="3">PIN domain-containing protein</fullName>
    </recommendedName>
</protein>
<reference evidence="1 2" key="1">
    <citation type="submission" date="2019-03" db="EMBL/GenBank/DDBJ databases">
        <title>Genomic Encyclopedia of Type Strains, Phase III (KMG-III): the genomes of soil and plant-associated and newly described type strains.</title>
        <authorList>
            <person name="Whitman W."/>
        </authorList>
    </citation>
    <scope>NUCLEOTIDE SEQUENCE [LARGE SCALE GENOMIC DNA]</scope>
    <source>
        <strain evidence="1 2">VKM Ac-2575</strain>
    </source>
</reference>
<evidence type="ECO:0000313" key="2">
    <source>
        <dbReference type="Proteomes" id="UP000295151"/>
    </source>
</evidence>
<dbReference type="EMBL" id="SOCE01000001">
    <property type="protein sequence ID" value="TDU87595.1"/>
    <property type="molecule type" value="Genomic_DNA"/>
</dbReference>
<accession>A0A4R7T774</accession>
<comment type="caution">
    <text evidence="1">The sequence shown here is derived from an EMBL/GenBank/DDBJ whole genome shotgun (WGS) entry which is preliminary data.</text>
</comment>
<evidence type="ECO:0008006" key="3">
    <source>
        <dbReference type="Google" id="ProtNLM"/>
    </source>
</evidence>
<gene>
    <name evidence="1" type="ORF">EV138_1119</name>
</gene>
<dbReference type="Proteomes" id="UP000295151">
    <property type="component" value="Unassembled WGS sequence"/>
</dbReference>
<dbReference type="AlphaFoldDB" id="A0A4R7T774"/>
<evidence type="ECO:0000313" key="1">
    <source>
        <dbReference type="EMBL" id="TDU87595.1"/>
    </source>
</evidence>
<proteinExistence type="predicted"/>
<sequence>MITLNGTDYRLCLLDTNAVSEMVKQPELLGRFLAWSCSIAPFYIPSFSAFTLLELRRDADIYRKFIEQFSPLPCILLKSHEQLLQEEVRCYPDASRVEPCLTGFVGQLGSDGVQLGQALTIGFSTESILEQERHWNSVQDEIVDGISSLIPNFPAAGGAYTSSELRLFLQIAGLQQLGWRAHDFAQGMMLNETVVDIDAFPIFEGKSVYHFPQILCGFLTAGDSVRRIRHHYLLGYAVR</sequence>